<keyword evidence="4 8" id="KW-0808">Transferase</keyword>
<keyword evidence="6" id="KW-0627">Porphyrin biosynthesis</keyword>
<keyword evidence="11" id="KW-1185">Reference proteome</keyword>
<gene>
    <name evidence="10" type="primary">cobA</name>
    <name evidence="10" type="ORF">GLV81_03460</name>
</gene>
<dbReference type="GO" id="GO:0019354">
    <property type="term" value="P:siroheme biosynthetic process"/>
    <property type="evidence" value="ECO:0007669"/>
    <property type="project" value="InterPro"/>
</dbReference>
<dbReference type="InterPro" id="IPR014776">
    <property type="entry name" value="4pyrrole_Mease_sub2"/>
</dbReference>
<dbReference type="AlphaFoldDB" id="A0A6I6GQA9"/>
<reference evidence="10 11" key="1">
    <citation type="submission" date="2019-11" db="EMBL/GenBank/DDBJ databases">
        <authorList>
            <person name="Im W.T."/>
        </authorList>
    </citation>
    <scope>NUCLEOTIDE SEQUENCE [LARGE SCALE GENOMIC DNA]</scope>
    <source>
        <strain evidence="10 11">SB-02</strain>
    </source>
</reference>
<evidence type="ECO:0000256" key="3">
    <source>
        <dbReference type="ARBA" id="ARBA00022603"/>
    </source>
</evidence>
<evidence type="ECO:0000256" key="2">
    <source>
        <dbReference type="ARBA" id="ARBA00012162"/>
    </source>
</evidence>
<dbReference type="Gene3D" id="3.40.1010.10">
    <property type="entry name" value="Cobalt-precorrin-4 Transmethylase, Domain 1"/>
    <property type="match status" value="1"/>
</dbReference>
<dbReference type="EMBL" id="CP046566">
    <property type="protein sequence ID" value="QGW27289.1"/>
    <property type="molecule type" value="Genomic_DNA"/>
</dbReference>
<comment type="pathway">
    <text evidence="7">Porphyrin-containing compound metabolism; siroheme biosynthesis; precorrin-2 from uroporphyrinogen III: step 1/1.</text>
</comment>
<dbReference type="PROSITE" id="PS00839">
    <property type="entry name" value="SUMT_1"/>
    <property type="match status" value="1"/>
</dbReference>
<protein>
    <recommendedName>
        <fullName evidence="2">uroporphyrinogen-III C-methyltransferase</fullName>
        <ecNumber evidence="2">2.1.1.107</ecNumber>
    </recommendedName>
</protein>
<dbReference type="Pfam" id="PF00590">
    <property type="entry name" value="TP_methylase"/>
    <property type="match status" value="1"/>
</dbReference>
<dbReference type="Gene3D" id="3.30.950.10">
    <property type="entry name" value="Methyltransferase, Cobalt-precorrin-4 Transmethylase, Domain 2"/>
    <property type="match status" value="1"/>
</dbReference>
<dbReference type="Proteomes" id="UP000426027">
    <property type="component" value="Chromosome"/>
</dbReference>
<evidence type="ECO:0000256" key="8">
    <source>
        <dbReference type="RuleBase" id="RU003960"/>
    </source>
</evidence>
<evidence type="ECO:0000256" key="6">
    <source>
        <dbReference type="ARBA" id="ARBA00023244"/>
    </source>
</evidence>
<evidence type="ECO:0000313" key="11">
    <source>
        <dbReference type="Proteomes" id="UP000426027"/>
    </source>
</evidence>
<dbReference type="InterPro" id="IPR003043">
    <property type="entry name" value="Uropor_MeTrfase_CS"/>
</dbReference>
<dbReference type="PROSITE" id="PS00840">
    <property type="entry name" value="SUMT_2"/>
    <property type="match status" value="1"/>
</dbReference>
<feature type="domain" description="Tetrapyrrole methylase" evidence="9">
    <location>
        <begin position="11"/>
        <end position="220"/>
    </location>
</feature>
<dbReference type="InterPro" id="IPR014777">
    <property type="entry name" value="4pyrrole_Mease_sub1"/>
</dbReference>
<organism evidence="10 11">
    <name type="scientific">Phnomibacter ginsenosidimutans</name>
    <dbReference type="NCBI Taxonomy" id="2676868"/>
    <lineage>
        <taxon>Bacteria</taxon>
        <taxon>Pseudomonadati</taxon>
        <taxon>Bacteroidota</taxon>
        <taxon>Chitinophagia</taxon>
        <taxon>Chitinophagales</taxon>
        <taxon>Chitinophagaceae</taxon>
        <taxon>Phnomibacter</taxon>
    </lineage>
</organism>
<dbReference type="PANTHER" id="PTHR45790">
    <property type="entry name" value="SIROHEME SYNTHASE-RELATED"/>
    <property type="match status" value="1"/>
</dbReference>
<dbReference type="SUPFAM" id="SSF53790">
    <property type="entry name" value="Tetrapyrrole methylase"/>
    <property type="match status" value="1"/>
</dbReference>
<keyword evidence="3 8" id="KW-0489">Methyltransferase</keyword>
<evidence type="ECO:0000256" key="7">
    <source>
        <dbReference type="ARBA" id="ARBA00025705"/>
    </source>
</evidence>
<dbReference type="KEGG" id="fls:GLV81_03460"/>
<evidence type="ECO:0000256" key="4">
    <source>
        <dbReference type="ARBA" id="ARBA00022679"/>
    </source>
</evidence>
<dbReference type="EC" id="2.1.1.107" evidence="2"/>
<evidence type="ECO:0000259" key="9">
    <source>
        <dbReference type="Pfam" id="PF00590"/>
    </source>
</evidence>
<proteinExistence type="inferred from homology"/>
<evidence type="ECO:0000256" key="5">
    <source>
        <dbReference type="ARBA" id="ARBA00022691"/>
    </source>
</evidence>
<accession>A0A6I6GQA9</accession>
<dbReference type="PANTHER" id="PTHR45790:SF3">
    <property type="entry name" value="S-ADENOSYL-L-METHIONINE-DEPENDENT UROPORPHYRINOGEN III METHYLTRANSFERASE, CHLOROPLASTIC"/>
    <property type="match status" value="1"/>
</dbReference>
<sequence length="284" mass="30844">MTTFTPTPTGKVIIIGAGPGDPELLTIKAARHLAQADVVLVDRLVNPAITQQFAAQAIIIPVGKQCRKDKSTPQLTINELLVHHACMHRNVVRLKGGDISIFSNILDELETLEAHNIAYELVPGVTAALGTAAVAGVPLTARNISRGVRLLTYYNHEAVDEAEWQNLANTSDTLVFYMSGETCFTLAATLMAHGKKGDTPILLAEQATTPLQQFQLSTLATCSTDWQQHRFLSPALLIIGEAAQLHKRFMWSSNAQTNTEFFDPVTVIPTIPTAKPAETVTIVR</sequence>
<dbReference type="InterPro" id="IPR000878">
    <property type="entry name" value="4pyrrol_Mease"/>
</dbReference>
<dbReference type="InterPro" id="IPR035996">
    <property type="entry name" value="4pyrrol_Methylase_sf"/>
</dbReference>
<dbReference type="NCBIfam" id="NF004790">
    <property type="entry name" value="PRK06136.1"/>
    <property type="match status" value="1"/>
</dbReference>
<keyword evidence="5" id="KW-0949">S-adenosyl-L-methionine</keyword>
<name>A0A6I6GQA9_9BACT</name>
<dbReference type="RefSeq" id="WP_157476907.1">
    <property type="nucleotide sequence ID" value="NZ_CP046566.1"/>
</dbReference>
<evidence type="ECO:0000313" key="10">
    <source>
        <dbReference type="EMBL" id="QGW27289.1"/>
    </source>
</evidence>
<dbReference type="GO" id="GO:0032259">
    <property type="term" value="P:methylation"/>
    <property type="evidence" value="ECO:0007669"/>
    <property type="project" value="UniProtKB-KW"/>
</dbReference>
<evidence type="ECO:0000256" key="1">
    <source>
        <dbReference type="ARBA" id="ARBA00005879"/>
    </source>
</evidence>
<dbReference type="InterPro" id="IPR006366">
    <property type="entry name" value="CobA/CysG_C"/>
</dbReference>
<dbReference type="CDD" id="cd11642">
    <property type="entry name" value="SUMT"/>
    <property type="match status" value="1"/>
</dbReference>
<dbReference type="FunFam" id="3.40.1010.10:FF:000001">
    <property type="entry name" value="Siroheme synthase"/>
    <property type="match status" value="1"/>
</dbReference>
<comment type="similarity">
    <text evidence="1 8">Belongs to the precorrin methyltransferase family.</text>
</comment>
<dbReference type="GO" id="GO:0004851">
    <property type="term" value="F:uroporphyrin-III C-methyltransferase activity"/>
    <property type="evidence" value="ECO:0007669"/>
    <property type="project" value="UniProtKB-EC"/>
</dbReference>
<dbReference type="InterPro" id="IPR050161">
    <property type="entry name" value="Siro_Cobalamin_biosynth"/>
</dbReference>
<dbReference type="NCBIfam" id="TIGR01469">
    <property type="entry name" value="cobA_cysG_Cterm"/>
    <property type="match status" value="1"/>
</dbReference>